<dbReference type="PATRIC" id="fig|65700.7.peg.4813"/>
<dbReference type="EMBL" id="JXNU01000003">
    <property type="protein sequence ID" value="KKF37089.1"/>
    <property type="molecule type" value="Genomic_DNA"/>
</dbReference>
<dbReference type="RefSeq" id="WP_020322975.1">
    <property type="nucleotide sequence ID" value="NZ_CP089932.1"/>
</dbReference>
<dbReference type="AlphaFoldDB" id="A0A0M2KDS8"/>
<keyword evidence="2" id="KW-1185">Reference proteome</keyword>
<proteinExistence type="predicted"/>
<evidence type="ECO:0000313" key="1">
    <source>
        <dbReference type="EMBL" id="KKF37089.1"/>
    </source>
</evidence>
<comment type="caution">
    <text evidence="1">The sequence shown here is derived from an EMBL/GenBank/DDBJ whole genome shotgun (WGS) entry which is preliminary data.</text>
</comment>
<gene>
    <name evidence="1" type="ORF">SY86_19345</name>
</gene>
<organism evidence="1 2">
    <name type="scientific">Erwinia tracheiphila</name>
    <dbReference type="NCBI Taxonomy" id="65700"/>
    <lineage>
        <taxon>Bacteria</taxon>
        <taxon>Pseudomonadati</taxon>
        <taxon>Pseudomonadota</taxon>
        <taxon>Gammaproteobacteria</taxon>
        <taxon>Enterobacterales</taxon>
        <taxon>Erwiniaceae</taxon>
        <taxon>Erwinia</taxon>
    </lineage>
</organism>
<dbReference type="Proteomes" id="UP000033924">
    <property type="component" value="Unassembled WGS sequence"/>
</dbReference>
<protein>
    <submittedName>
        <fullName evidence="1">Uncharacterized protein</fullName>
    </submittedName>
</protein>
<dbReference type="STRING" id="65700.SY86_19345"/>
<dbReference type="InterPro" id="IPR029465">
    <property type="entry name" value="ATPgrasp_TupA"/>
</dbReference>
<reference evidence="1 2" key="1">
    <citation type="submission" date="2015-01" db="EMBL/GenBank/DDBJ databases">
        <title>Erwinia tracheiphila.</title>
        <authorList>
            <person name="Shapiro L.R."/>
        </authorList>
    </citation>
    <scope>NUCLEOTIDE SEQUENCE [LARGE SCALE GENOMIC DNA]</scope>
    <source>
        <strain evidence="1 2">BuffGH</strain>
    </source>
</reference>
<sequence length="317" mass="37392">MLKFKIKLRKSVLYFFKKIPWIYQDRVYYFRKFKKLPNINQPRLFNEKILYRKFVTGDHARYGILSDKILVRDYFAKKIGGKYLIPFIHETSQPDTLFKLESLKNTVVKSNHGSGMVEILLDEPDYSQKKMLIKKCKDWLNRDFSLEAREIHYRYIKPRILVEQYIGEGKLAAVDYKFHMFNKKDGNFEYVLQVIYNRVGDAPLSMSFYVNNLKYCFYKIRDTGFDISSELPTLEKALELSKKLASDFDYVRVDWYINEGQVYFGELTFTPGAGLVTGLDQGLNEIMGNMWVQDCKPQKAERKVEHMAGLPVAMKKM</sequence>
<dbReference type="Pfam" id="PF14305">
    <property type="entry name" value="ATPgrasp_TupA"/>
    <property type="match status" value="1"/>
</dbReference>
<accession>A0A0M2KDS8</accession>
<evidence type="ECO:0000313" key="2">
    <source>
        <dbReference type="Proteomes" id="UP000033924"/>
    </source>
</evidence>
<name>A0A0M2KDS8_9GAMM</name>